<gene>
    <name evidence="2" type="ORF">HKI87_02g16380</name>
</gene>
<proteinExistence type="predicted"/>
<protein>
    <submittedName>
        <fullName evidence="2">Uncharacterized protein</fullName>
    </submittedName>
</protein>
<dbReference type="AlphaFoldDB" id="A0AAX4P2Z1"/>
<name>A0AAX4P2Z1_9CHLO</name>
<sequence length="73" mass="7838">MAAEKKWVQDRGPWGPGCEPDSTSIGMKARDDLARATADFDTLRGVDGGDRRDGEAVGRLGGHTMLLIIVRIA</sequence>
<evidence type="ECO:0000256" key="1">
    <source>
        <dbReference type="SAM" id="MobiDB-lite"/>
    </source>
</evidence>
<dbReference type="EMBL" id="CP151502">
    <property type="protein sequence ID" value="WZN60110.1"/>
    <property type="molecule type" value="Genomic_DNA"/>
</dbReference>
<reference evidence="2 3" key="1">
    <citation type="submission" date="2024-03" db="EMBL/GenBank/DDBJ databases">
        <title>Complete genome sequence of the green alga Chloropicon roscoffensis RCC1871.</title>
        <authorList>
            <person name="Lemieux C."/>
            <person name="Pombert J.-F."/>
            <person name="Otis C."/>
            <person name="Turmel M."/>
        </authorList>
    </citation>
    <scope>NUCLEOTIDE SEQUENCE [LARGE SCALE GENOMIC DNA]</scope>
    <source>
        <strain evidence="2 3">RCC1871</strain>
    </source>
</reference>
<keyword evidence="3" id="KW-1185">Reference proteome</keyword>
<accession>A0AAX4P2Z1</accession>
<feature type="region of interest" description="Disordered" evidence="1">
    <location>
        <begin position="1"/>
        <end position="25"/>
    </location>
</feature>
<evidence type="ECO:0000313" key="2">
    <source>
        <dbReference type="EMBL" id="WZN60110.1"/>
    </source>
</evidence>
<evidence type="ECO:0000313" key="3">
    <source>
        <dbReference type="Proteomes" id="UP001472866"/>
    </source>
</evidence>
<dbReference type="Proteomes" id="UP001472866">
    <property type="component" value="Chromosome 02"/>
</dbReference>
<organism evidence="2 3">
    <name type="scientific">Chloropicon roscoffensis</name>
    <dbReference type="NCBI Taxonomy" id="1461544"/>
    <lineage>
        <taxon>Eukaryota</taxon>
        <taxon>Viridiplantae</taxon>
        <taxon>Chlorophyta</taxon>
        <taxon>Chloropicophyceae</taxon>
        <taxon>Chloropicales</taxon>
        <taxon>Chloropicaceae</taxon>
        <taxon>Chloropicon</taxon>
    </lineage>
</organism>